<keyword evidence="3" id="KW-0663">Pyridoxal phosphate</keyword>
<keyword evidence="6" id="KW-1185">Reference proteome</keyword>
<dbReference type="GO" id="GO:0009099">
    <property type="term" value="P:L-valine biosynthetic process"/>
    <property type="evidence" value="ECO:0007669"/>
    <property type="project" value="TreeGrafter"/>
</dbReference>
<dbReference type="SUPFAM" id="SSF56752">
    <property type="entry name" value="D-aminoacid aminotransferase-like PLP-dependent enzymes"/>
    <property type="match status" value="1"/>
</dbReference>
<evidence type="ECO:0000256" key="3">
    <source>
        <dbReference type="ARBA" id="ARBA00022898"/>
    </source>
</evidence>
<dbReference type="InterPro" id="IPR043132">
    <property type="entry name" value="BCAT-like_C"/>
</dbReference>
<dbReference type="PANTHER" id="PTHR11825">
    <property type="entry name" value="SUBGROUP IIII AMINOTRANSFERASE"/>
    <property type="match status" value="1"/>
</dbReference>
<dbReference type="EMBL" id="CATQJA010002665">
    <property type="protein sequence ID" value="CAJ0584033.1"/>
    <property type="molecule type" value="Genomic_DNA"/>
</dbReference>
<dbReference type="InterPro" id="IPR005786">
    <property type="entry name" value="B_amino_transII"/>
</dbReference>
<evidence type="ECO:0000256" key="1">
    <source>
        <dbReference type="ARBA" id="ARBA00001933"/>
    </source>
</evidence>
<organism evidence="5 6">
    <name type="scientific">Mesorhabditis spiculigera</name>
    <dbReference type="NCBI Taxonomy" id="96644"/>
    <lineage>
        <taxon>Eukaryota</taxon>
        <taxon>Metazoa</taxon>
        <taxon>Ecdysozoa</taxon>
        <taxon>Nematoda</taxon>
        <taxon>Chromadorea</taxon>
        <taxon>Rhabditida</taxon>
        <taxon>Rhabditina</taxon>
        <taxon>Rhabditomorpha</taxon>
        <taxon>Rhabditoidea</taxon>
        <taxon>Rhabditidae</taxon>
        <taxon>Mesorhabditinae</taxon>
        <taxon>Mesorhabditis</taxon>
    </lineage>
</organism>
<dbReference type="GO" id="GO:0005739">
    <property type="term" value="C:mitochondrion"/>
    <property type="evidence" value="ECO:0007669"/>
    <property type="project" value="TreeGrafter"/>
</dbReference>
<keyword evidence="4" id="KW-0100">Branched-chain amino acid biosynthesis</keyword>
<dbReference type="PANTHER" id="PTHR11825:SF44">
    <property type="entry name" value="BRANCHED-CHAIN-AMINO-ACID AMINOTRANSFERASE"/>
    <property type="match status" value="1"/>
</dbReference>
<reference evidence="5" key="1">
    <citation type="submission" date="2023-06" db="EMBL/GenBank/DDBJ databases">
        <authorList>
            <person name="Delattre M."/>
        </authorList>
    </citation>
    <scope>NUCLEOTIDE SEQUENCE</scope>
    <source>
        <strain evidence="5">AF72</strain>
    </source>
</reference>
<sequence length="238" mass="26975">MSTVGKLPPVTSRRLVQAAVKSRDEKPDAAAPDPFKSFYYKDLITTPAMGDQRKPVLKPALPLKFKAYLCRPYALCHFLAAGAYYETGFQPVSLLADSKYCCAYSGGVGQYKMGNYAPTIWVNNIAAKKGCQQKRAVHTATVIWSDSTWSHQKLHNRSRRAVGREFKVTERTVTMNDVRKALKENRIVHENPENGKTEELHIPTMESKDNLLQRFYITLTDIQYGRSGDMPQWTKIIN</sequence>
<comment type="cofactor">
    <cofactor evidence="1">
        <name>pyridoxal 5'-phosphate</name>
        <dbReference type="ChEBI" id="CHEBI:597326"/>
    </cofactor>
</comment>
<dbReference type="AlphaFoldDB" id="A0AA36DA89"/>
<evidence type="ECO:0000256" key="2">
    <source>
        <dbReference type="ARBA" id="ARBA00009320"/>
    </source>
</evidence>
<feature type="non-terminal residue" evidence="5">
    <location>
        <position position="1"/>
    </location>
</feature>
<comment type="similarity">
    <text evidence="2">Belongs to the class-IV pyridoxal-phosphate-dependent aminotransferase family.</text>
</comment>
<evidence type="ECO:0000256" key="4">
    <source>
        <dbReference type="ARBA" id="ARBA00023304"/>
    </source>
</evidence>
<evidence type="ECO:0000313" key="6">
    <source>
        <dbReference type="Proteomes" id="UP001177023"/>
    </source>
</evidence>
<gene>
    <name evidence="5" type="ORF">MSPICULIGERA_LOCUS22101</name>
</gene>
<protein>
    <submittedName>
        <fullName evidence="5">Uncharacterized protein</fullName>
    </submittedName>
</protein>
<dbReference type="InterPro" id="IPR036038">
    <property type="entry name" value="Aminotransferase-like"/>
</dbReference>
<evidence type="ECO:0000313" key="5">
    <source>
        <dbReference type="EMBL" id="CAJ0584033.1"/>
    </source>
</evidence>
<dbReference type="Proteomes" id="UP001177023">
    <property type="component" value="Unassembled WGS sequence"/>
</dbReference>
<keyword evidence="4" id="KW-0028">Amino-acid biosynthesis</keyword>
<name>A0AA36DA89_9BILA</name>
<comment type="caution">
    <text evidence="5">The sequence shown here is derived from an EMBL/GenBank/DDBJ whole genome shotgun (WGS) entry which is preliminary data.</text>
</comment>
<accession>A0AA36DA89</accession>
<dbReference type="GO" id="GO:0004084">
    <property type="term" value="F:branched-chain-amino-acid transaminase activity"/>
    <property type="evidence" value="ECO:0007669"/>
    <property type="project" value="InterPro"/>
</dbReference>
<dbReference type="Gene3D" id="3.20.10.10">
    <property type="entry name" value="D-amino Acid Aminotransferase, subunit A, domain 2"/>
    <property type="match status" value="1"/>
</dbReference>
<dbReference type="GO" id="GO:0009098">
    <property type="term" value="P:L-leucine biosynthetic process"/>
    <property type="evidence" value="ECO:0007669"/>
    <property type="project" value="TreeGrafter"/>
</dbReference>
<proteinExistence type="inferred from homology"/>